<gene>
    <name evidence="1" type="ORF">WP8W18C01_16760</name>
</gene>
<dbReference type="EMBL" id="AP022227">
    <property type="protein sequence ID" value="BBT39335.1"/>
    <property type="molecule type" value="Genomic_DNA"/>
</dbReference>
<dbReference type="RefSeq" id="WP_043215635.1">
    <property type="nucleotide sequence ID" value="NZ_AP022055.1"/>
</dbReference>
<dbReference type="GeneID" id="93543240"/>
<dbReference type="AlphaFoldDB" id="A0A6S5EE74"/>
<protein>
    <submittedName>
        <fullName evidence="1">Uncharacterized protein</fullName>
    </submittedName>
</protein>
<evidence type="ECO:0000313" key="2">
    <source>
        <dbReference type="Proteomes" id="UP000515680"/>
    </source>
</evidence>
<organism evidence="1 2">
    <name type="scientific">Pseudomonas putida</name>
    <name type="common">Arthrobacter siderocapsulatus</name>
    <dbReference type="NCBI Taxonomy" id="303"/>
    <lineage>
        <taxon>Bacteria</taxon>
        <taxon>Pseudomonadati</taxon>
        <taxon>Pseudomonadota</taxon>
        <taxon>Gammaproteobacteria</taxon>
        <taxon>Pseudomonadales</taxon>
        <taxon>Pseudomonadaceae</taxon>
        <taxon>Pseudomonas</taxon>
    </lineage>
</organism>
<proteinExistence type="predicted"/>
<dbReference type="Proteomes" id="UP000515680">
    <property type="component" value="Chromosome"/>
</dbReference>
<reference evidence="1 2" key="1">
    <citation type="submission" date="2019-12" db="EMBL/GenBank/DDBJ databases">
        <title>complete genome sequences of Pseudomonas putida str. WP8-W18-CRE-01 isolated from wastewater treatment plant effluent.</title>
        <authorList>
            <person name="Sekizuka T."/>
            <person name="Itokawa K."/>
            <person name="Yatsu K."/>
            <person name="Inamine Y."/>
            <person name="Kuroda M."/>
        </authorList>
    </citation>
    <scope>NUCLEOTIDE SEQUENCE [LARGE SCALE GENOMIC DNA]</scope>
    <source>
        <strain evidence="1 2">WP8-W18-CRE-01</strain>
    </source>
</reference>
<evidence type="ECO:0000313" key="1">
    <source>
        <dbReference type="EMBL" id="BBT39335.1"/>
    </source>
</evidence>
<accession>A0A6S5EE74</accession>
<sequence length="150" mass="17168">MQFTNIHQMIGYRGVVFDVLEFEVMRRSQFGALYFDVARQVNDRIIERVIKVYDRMQARERPCLLKVSISKPLNRDQCDALNAQRWTLTSLIPGTARRQRTAVAAKINVPAIVAERLRHYHVGDRLIGIDASVHGGLGPRQLSTSMILKH</sequence>
<name>A0A6S5EE74_PSEPU</name>